<dbReference type="SUPFAM" id="SSF51679">
    <property type="entry name" value="Bacterial luciferase-like"/>
    <property type="match status" value="1"/>
</dbReference>
<dbReference type="InterPro" id="IPR022290">
    <property type="entry name" value="LLM_Atu2307-like"/>
</dbReference>
<dbReference type="InterPro" id="IPR036661">
    <property type="entry name" value="Luciferase-like_sf"/>
</dbReference>
<proteinExistence type="predicted"/>
<gene>
    <name evidence="4" type="ORF">NATSA_01445</name>
</gene>
<dbReference type="NCBIfam" id="TIGR03858">
    <property type="entry name" value="LLM_2I7G"/>
    <property type="match status" value="1"/>
</dbReference>
<evidence type="ECO:0000313" key="4">
    <source>
        <dbReference type="EMBL" id="MBP3191319.1"/>
    </source>
</evidence>
<keyword evidence="5" id="KW-1185">Reference proteome</keyword>
<keyword evidence="1" id="KW-0560">Oxidoreductase</keyword>
<comment type="caution">
    <text evidence="4">The sequence shown here is derived from an EMBL/GenBank/DDBJ whole genome shotgun (WGS) entry which is preliminary data.</text>
</comment>
<accession>A0A8J7UVM4</accession>
<evidence type="ECO:0000259" key="3">
    <source>
        <dbReference type="Pfam" id="PF00296"/>
    </source>
</evidence>
<evidence type="ECO:0000256" key="1">
    <source>
        <dbReference type="ARBA" id="ARBA00023002"/>
    </source>
</evidence>
<dbReference type="Pfam" id="PF00296">
    <property type="entry name" value="Bac_luciferase"/>
    <property type="match status" value="1"/>
</dbReference>
<evidence type="ECO:0000313" key="5">
    <source>
        <dbReference type="Proteomes" id="UP000673975"/>
    </source>
</evidence>
<keyword evidence="2" id="KW-0503">Monooxygenase</keyword>
<dbReference type="EMBL" id="JAFIDN010000001">
    <property type="protein sequence ID" value="MBP3191319.1"/>
    <property type="molecule type" value="Genomic_DNA"/>
</dbReference>
<dbReference type="GO" id="GO:0005829">
    <property type="term" value="C:cytosol"/>
    <property type="evidence" value="ECO:0007669"/>
    <property type="project" value="TreeGrafter"/>
</dbReference>
<dbReference type="Proteomes" id="UP000673975">
    <property type="component" value="Unassembled WGS sequence"/>
</dbReference>
<dbReference type="GO" id="GO:0016705">
    <property type="term" value="F:oxidoreductase activity, acting on paired donors, with incorporation or reduction of molecular oxygen"/>
    <property type="evidence" value="ECO:0007669"/>
    <property type="project" value="InterPro"/>
</dbReference>
<sequence length="348" mass="37932">MELGIYSFAENTPIAGSSQTRSPGQRMQDLLEEVELADQAGLDVFGIGEHHRSEYLASSPAVILSAAAAKTRNIRLTSAVTVLGSEDPVRVFQQFSTLDQISGGRAEIMAGRGSFIESFPLFGQDLENYDEIFSEKLQLLMKLRESERITWSGKHRPAINNRAVYPRSQQDLLPLWVAVGGSPQSAVRTGNLGLPMALAIIGGQPAQFAPFVQLHQQAAKEAGHPAPPVSINSHGFISEDSRQAKDYAFPAFKLTMDRIGRERGWPAMTREQFDASCTIYGANIVGSPSEVTDKILHQHELFGHHRFLMQLTVGSLPHKKVLRAIELFGSEVAPAVRKETSAAAGSTA</sequence>
<dbReference type="InterPro" id="IPR011251">
    <property type="entry name" value="Luciferase-like_dom"/>
</dbReference>
<feature type="domain" description="Luciferase-like" evidence="3">
    <location>
        <begin position="1"/>
        <end position="304"/>
    </location>
</feature>
<dbReference type="PANTHER" id="PTHR30137">
    <property type="entry name" value="LUCIFERASE-LIKE MONOOXYGENASE"/>
    <property type="match status" value="1"/>
</dbReference>
<organism evidence="4 5">
    <name type="scientific">Natronogracilivirga saccharolytica</name>
    <dbReference type="NCBI Taxonomy" id="2812953"/>
    <lineage>
        <taxon>Bacteria</taxon>
        <taxon>Pseudomonadati</taxon>
        <taxon>Balneolota</taxon>
        <taxon>Balneolia</taxon>
        <taxon>Balneolales</taxon>
        <taxon>Cyclonatronaceae</taxon>
        <taxon>Natronogracilivirga</taxon>
    </lineage>
</organism>
<protein>
    <submittedName>
        <fullName evidence="4">LLM class flavin-dependent oxidoreductase</fullName>
    </submittedName>
</protein>
<dbReference type="GO" id="GO:0004497">
    <property type="term" value="F:monooxygenase activity"/>
    <property type="evidence" value="ECO:0007669"/>
    <property type="project" value="UniProtKB-KW"/>
</dbReference>
<reference evidence="4" key="1">
    <citation type="submission" date="2021-02" db="EMBL/GenBank/DDBJ databases">
        <title>Natronogracilivirga saccharolytica gen. nov. sp. nov. a new anaerobic, haloalkiliphilic carbohydrate-fermenting bacterium from soda lake and proposing of Cyclonatronumiaceae fam. nov. in the phylum Balneolaeota.</title>
        <authorList>
            <person name="Zhilina T.N."/>
            <person name="Sorokin D.Y."/>
            <person name="Zavarzina D.G."/>
            <person name="Toshchakov S.V."/>
            <person name="Kublanov I.V."/>
        </authorList>
    </citation>
    <scope>NUCLEOTIDE SEQUENCE</scope>
    <source>
        <strain evidence="4">Z-1702</strain>
    </source>
</reference>
<dbReference type="AlphaFoldDB" id="A0A8J7UVM4"/>
<dbReference type="InterPro" id="IPR050766">
    <property type="entry name" value="Bact_Lucif_Oxidored"/>
</dbReference>
<dbReference type="Gene3D" id="3.20.20.30">
    <property type="entry name" value="Luciferase-like domain"/>
    <property type="match status" value="1"/>
</dbReference>
<dbReference type="RefSeq" id="WP_210509688.1">
    <property type="nucleotide sequence ID" value="NZ_JAFIDN010000001.1"/>
</dbReference>
<dbReference type="PANTHER" id="PTHR30137:SF8">
    <property type="entry name" value="BLR5498 PROTEIN"/>
    <property type="match status" value="1"/>
</dbReference>
<name>A0A8J7UVM4_9BACT</name>
<evidence type="ECO:0000256" key="2">
    <source>
        <dbReference type="ARBA" id="ARBA00023033"/>
    </source>
</evidence>